<dbReference type="InterPro" id="IPR050951">
    <property type="entry name" value="Retrovirus_Pol_polyprotein"/>
</dbReference>
<name>A0A9Q3K406_9BASI</name>
<dbReference type="CDD" id="cd01647">
    <property type="entry name" value="RT_LTR"/>
    <property type="match status" value="1"/>
</dbReference>
<dbReference type="Pfam" id="PF17917">
    <property type="entry name" value="RT_RNaseH"/>
    <property type="match status" value="1"/>
</dbReference>
<dbReference type="EMBL" id="AVOT02093013">
    <property type="protein sequence ID" value="MBW0573882.1"/>
    <property type="molecule type" value="Genomic_DNA"/>
</dbReference>
<keyword evidence="4" id="KW-0255">Endonuclease</keyword>
<dbReference type="Pfam" id="PF00078">
    <property type="entry name" value="RVT_1"/>
    <property type="match status" value="1"/>
</dbReference>
<evidence type="ECO:0000256" key="1">
    <source>
        <dbReference type="ARBA" id="ARBA00022679"/>
    </source>
</evidence>
<feature type="domain" description="Reverse transcriptase" evidence="7">
    <location>
        <begin position="149"/>
        <end position="270"/>
    </location>
</feature>
<accession>A0A9Q3K406</accession>
<dbReference type="SUPFAM" id="SSF56672">
    <property type="entry name" value="DNA/RNA polymerases"/>
    <property type="match status" value="1"/>
</dbReference>
<feature type="domain" description="Reverse transcriptase RNase H-like" evidence="8">
    <location>
        <begin position="360"/>
        <end position="464"/>
    </location>
</feature>
<evidence type="ECO:0000259" key="7">
    <source>
        <dbReference type="Pfam" id="PF00078"/>
    </source>
</evidence>
<proteinExistence type="predicted"/>
<dbReference type="GO" id="GO:0004519">
    <property type="term" value="F:endonuclease activity"/>
    <property type="evidence" value="ECO:0007669"/>
    <property type="project" value="UniProtKB-KW"/>
</dbReference>
<evidence type="ECO:0000256" key="5">
    <source>
        <dbReference type="ARBA" id="ARBA00022801"/>
    </source>
</evidence>
<dbReference type="InterPro" id="IPR043128">
    <property type="entry name" value="Rev_trsase/Diguanyl_cyclase"/>
</dbReference>
<keyword evidence="3" id="KW-0540">Nuclease</keyword>
<reference evidence="9" key="1">
    <citation type="submission" date="2021-03" db="EMBL/GenBank/DDBJ databases">
        <title>Draft genome sequence of rust myrtle Austropuccinia psidii MF-1, a brazilian biotype.</title>
        <authorList>
            <person name="Quecine M.C."/>
            <person name="Pachon D.M.R."/>
            <person name="Bonatelli M.L."/>
            <person name="Correr F.H."/>
            <person name="Franceschini L.M."/>
            <person name="Leite T.F."/>
            <person name="Margarido G.R.A."/>
            <person name="Almeida C.A."/>
            <person name="Ferrarezi J.A."/>
            <person name="Labate C.A."/>
        </authorList>
    </citation>
    <scope>NUCLEOTIDE SEQUENCE</scope>
    <source>
        <strain evidence="9">MF-1</strain>
    </source>
</reference>
<evidence type="ECO:0000259" key="8">
    <source>
        <dbReference type="Pfam" id="PF17917"/>
    </source>
</evidence>
<evidence type="ECO:0000313" key="10">
    <source>
        <dbReference type="Proteomes" id="UP000765509"/>
    </source>
</evidence>
<organism evidence="9 10">
    <name type="scientific">Austropuccinia psidii MF-1</name>
    <dbReference type="NCBI Taxonomy" id="1389203"/>
    <lineage>
        <taxon>Eukaryota</taxon>
        <taxon>Fungi</taxon>
        <taxon>Dikarya</taxon>
        <taxon>Basidiomycota</taxon>
        <taxon>Pucciniomycotina</taxon>
        <taxon>Pucciniomycetes</taxon>
        <taxon>Pucciniales</taxon>
        <taxon>Sphaerophragmiaceae</taxon>
        <taxon>Austropuccinia</taxon>
    </lineage>
</organism>
<protein>
    <recommendedName>
        <fullName evidence="11">Reverse transcriptase domain-containing protein</fullName>
    </recommendedName>
</protein>
<evidence type="ECO:0000256" key="2">
    <source>
        <dbReference type="ARBA" id="ARBA00022695"/>
    </source>
</evidence>
<dbReference type="FunFam" id="3.30.70.270:FF:000020">
    <property type="entry name" value="Transposon Tf2-6 polyprotein-like Protein"/>
    <property type="match status" value="1"/>
</dbReference>
<feature type="non-terminal residue" evidence="9">
    <location>
        <position position="612"/>
    </location>
</feature>
<dbReference type="PANTHER" id="PTHR37984">
    <property type="entry name" value="PROTEIN CBG26694"/>
    <property type="match status" value="1"/>
</dbReference>
<evidence type="ECO:0000256" key="4">
    <source>
        <dbReference type="ARBA" id="ARBA00022759"/>
    </source>
</evidence>
<dbReference type="InterPro" id="IPR041373">
    <property type="entry name" value="RT_RNaseH"/>
</dbReference>
<sequence>MDLPPLCFHASLEEQWDEEEEPEEIETVLKVVPPAYHKYLDVFSKVKAEKLPPHRACVHHIELEGHLPPVGVIFSLSKNESETLLAYISANVEKGFISPSSSSTGAPVPFVKKKDGGLHLCVAYFKLIGVTRKNRFPVPPMNQLLTVFIGATIFSKIDLRGAYNLVRIKEGDEHLTAFRTKYGSYEYLFMLFGLTNAAASFQNLVNDIFADFLDIFVVVYLDDIMVFSSSQEEQVKHVASVLQRLTDKNFFSKASKCVFHASSVEYLGYVVSSEGLKMDSSKVQKILNWPQPKNIKALQSFLRFANFYRCSIKNYFKKISALTSLFKEDSLFIFNEEALSQFQILKEAFTTVPIQSHFNPSLPNILETDASDYALGSVLSQVNYSGKHPIAFNSRELLSDELNYEIHDKELLGIVWPLKRWRAFLLSLFDSFEVLKDHSSLQYSMSSKVLTHHQAHWAEFLSEFHFSIIYLPGRLATLPDAFSCRANVYPERGVSFIRKNPQNLHQVLKKNEIKESRFFSIKVEVFSDLVDQIQKEVCQDKDHNEILKQLERGKSVSDYTLEPQAKLLLFKDRVVIPSNHELQLDILQKHHDSLLAGHPGQEKTPKPIKRDF</sequence>
<keyword evidence="6" id="KW-0695">RNA-directed DNA polymerase</keyword>
<dbReference type="PANTHER" id="PTHR37984:SF5">
    <property type="entry name" value="PROTEIN NYNRIN-LIKE"/>
    <property type="match status" value="1"/>
</dbReference>
<evidence type="ECO:0000256" key="6">
    <source>
        <dbReference type="ARBA" id="ARBA00022918"/>
    </source>
</evidence>
<evidence type="ECO:0008006" key="11">
    <source>
        <dbReference type="Google" id="ProtNLM"/>
    </source>
</evidence>
<dbReference type="InterPro" id="IPR000477">
    <property type="entry name" value="RT_dom"/>
</dbReference>
<dbReference type="GO" id="GO:0003964">
    <property type="term" value="F:RNA-directed DNA polymerase activity"/>
    <property type="evidence" value="ECO:0007669"/>
    <property type="project" value="UniProtKB-KW"/>
</dbReference>
<dbReference type="Proteomes" id="UP000765509">
    <property type="component" value="Unassembled WGS sequence"/>
</dbReference>
<keyword evidence="5" id="KW-0378">Hydrolase</keyword>
<keyword evidence="10" id="KW-1185">Reference proteome</keyword>
<gene>
    <name evidence="9" type="ORF">O181_113597</name>
</gene>
<evidence type="ECO:0000256" key="3">
    <source>
        <dbReference type="ARBA" id="ARBA00022722"/>
    </source>
</evidence>
<dbReference type="Gene3D" id="3.10.10.10">
    <property type="entry name" value="HIV Type 1 Reverse Transcriptase, subunit A, domain 1"/>
    <property type="match status" value="1"/>
</dbReference>
<keyword evidence="2" id="KW-0548">Nucleotidyltransferase</keyword>
<comment type="caution">
    <text evidence="9">The sequence shown here is derived from an EMBL/GenBank/DDBJ whole genome shotgun (WGS) entry which is preliminary data.</text>
</comment>
<evidence type="ECO:0000313" key="9">
    <source>
        <dbReference type="EMBL" id="MBW0573882.1"/>
    </source>
</evidence>
<dbReference type="InterPro" id="IPR043502">
    <property type="entry name" value="DNA/RNA_pol_sf"/>
</dbReference>
<keyword evidence="1" id="KW-0808">Transferase</keyword>
<dbReference type="AlphaFoldDB" id="A0A9Q3K406"/>
<dbReference type="Gene3D" id="3.30.70.270">
    <property type="match status" value="2"/>
</dbReference>
<dbReference type="GO" id="GO:0016787">
    <property type="term" value="F:hydrolase activity"/>
    <property type="evidence" value="ECO:0007669"/>
    <property type="project" value="UniProtKB-KW"/>
</dbReference>
<dbReference type="CDD" id="cd09274">
    <property type="entry name" value="RNase_HI_RT_Ty3"/>
    <property type="match status" value="1"/>
</dbReference>
<dbReference type="OrthoDB" id="775972at2759"/>